<protein>
    <recommendedName>
        <fullName evidence="2">beta-glucosidase</fullName>
        <ecNumber evidence="2">3.2.1.21</ecNumber>
    </recommendedName>
</protein>
<comment type="similarity">
    <text evidence="1 6">Belongs to the glycosyl hydrolase 1 family.</text>
</comment>
<evidence type="ECO:0000256" key="5">
    <source>
        <dbReference type="PROSITE-ProRule" id="PRU10055"/>
    </source>
</evidence>
<keyword evidence="3" id="KW-0378">Hydrolase</keyword>
<feature type="active site" description="Nucleophile" evidence="5">
    <location>
        <position position="190"/>
    </location>
</feature>
<dbReference type="PANTHER" id="PTHR10353:SF36">
    <property type="entry name" value="LP05116P"/>
    <property type="match status" value="1"/>
</dbReference>
<accession>A0AAV1IVK7</accession>
<dbReference type="Gene3D" id="3.20.20.80">
    <property type="entry name" value="Glycosidases"/>
    <property type="match status" value="1"/>
</dbReference>
<dbReference type="PROSITE" id="PS00572">
    <property type="entry name" value="GLYCOSYL_HYDROL_F1_1"/>
    <property type="match status" value="1"/>
</dbReference>
<gene>
    <name evidence="7" type="ORF">LNINA_LOCUS414</name>
</gene>
<sequence>MATNGERRSVMAGRQGMISQVRNAIKILNLWSYIGITLDFRWIEPATTAEQDQRAAETIRQFTFGWFAHPIFSKSGDYPRIMRSRIDAISKLQHFPRSRLPSFTKDEVEMIKGSADFLGLNHYTTSLASFKESKVTPQPSFSEDMGGVLKQKSDWPKSNSTWLRVVPWGFRKALNWVKDAYNNPLVIVTENGISLEALKTLELHRWLPQSLASSNSEGQM</sequence>
<dbReference type="GO" id="GO:0005975">
    <property type="term" value="P:carbohydrate metabolic process"/>
    <property type="evidence" value="ECO:0007669"/>
    <property type="project" value="InterPro"/>
</dbReference>
<dbReference type="Proteomes" id="UP001497472">
    <property type="component" value="Unassembled WGS sequence"/>
</dbReference>
<evidence type="ECO:0000256" key="6">
    <source>
        <dbReference type="RuleBase" id="RU003690"/>
    </source>
</evidence>
<dbReference type="PANTHER" id="PTHR10353">
    <property type="entry name" value="GLYCOSYL HYDROLASE"/>
    <property type="match status" value="1"/>
</dbReference>
<dbReference type="InterPro" id="IPR001360">
    <property type="entry name" value="Glyco_hydro_1"/>
</dbReference>
<dbReference type="EC" id="3.2.1.21" evidence="2"/>
<name>A0AAV1IVK7_9NEOP</name>
<dbReference type="EMBL" id="CAVLEF010000001">
    <property type="protein sequence ID" value="CAK1540355.1"/>
    <property type="molecule type" value="Genomic_DNA"/>
</dbReference>
<evidence type="ECO:0000256" key="3">
    <source>
        <dbReference type="ARBA" id="ARBA00022801"/>
    </source>
</evidence>
<evidence type="ECO:0000256" key="2">
    <source>
        <dbReference type="ARBA" id="ARBA00012744"/>
    </source>
</evidence>
<dbReference type="AlphaFoldDB" id="A0AAV1IVK7"/>
<dbReference type="InterPro" id="IPR018120">
    <property type="entry name" value="Glyco_hydro_1_AS"/>
</dbReference>
<dbReference type="GO" id="GO:0008422">
    <property type="term" value="F:beta-glucosidase activity"/>
    <property type="evidence" value="ECO:0007669"/>
    <property type="project" value="TreeGrafter"/>
</dbReference>
<evidence type="ECO:0000256" key="1">
    <source>
        <dbReference type="ARBA" id="ARBA00010838"/>
    </source>
</evidence>
<dbReference type="Pfam" id="PF00232">
    <property type="entry name" value="Glyco_hydro_1"/>
    <property type="match status" value="1"/>
</dbReference>
<reference evidence="7 8" key="1">
    <citation type="submission" date="2023-11" db="EMBL/GenBank/DDBJ databases">
        <authorList>
            <person name="Okamura Y."/>
        </authorList>
    </citation>
    <scope>NUCLEOTIDE SEQUENCE [LARGE SCALE GENOMIC DNA]</scope>
</reference>
<evidence type="ECO:0000256" key="4">
    <source>
        <dbReference type="ARBA" id="ARBA00023295"/>
    </source>
</evidence>
<evidence type="ECO:0000313" key="8">
    <source>
        <dbReference type="Proteomes" id="UP001497472"/>
    </source>
</evidence>
<keyword evidence="8" id="KW-1185">Reference proteome</keyword>
<proteinExistence type="inferred from homology"/>
<comment type="caution">
    <text evidence="7">The sequence shown here is derived from an EMBL/GenBank/DDBJ whole genome shotgun (WGS) entry which is preliminary data.</text>
</comment>
<dbReference type="SUPFAM" id="SSF51445">
    <property type="entry name" value="(Trans)glycosidases"/>
    <property type="match status" value="1"/>
</dbReference>
<evidence type="ECO:0000313" key="7">
    <source>
        <dbReference type="EMBL" id="CAK1540355.1"/>
    </source>
</evidence>
<dbReference type="InterPro" id="IPR017853">
    <property type="entry name" value="GH"/>
</dbReference>
<keyword evidence="4" id="KW-0326">Glycosidase</keyword>
<organism evidence="7 8">
    <name type="scientific">Leptosia nina</name>
    <dbReference type="NCBI Taxonomy" id="320188"/>
    <lineage>
        <taxon>Eukaryota</taxon>
        <taxon>Metazoa</taxon>
        <taxon>Ecdysozoa</taxon>
        <taxon>Arthropoda</taxon>
        <taxon>Hexapoda</taxon>
        <taxon>Insecta</taxon>
        <taxon>Pterygota</taxon>
        <taxon>Neoptera</taxon>
        <taxon>Endopterygota</taxon>
        <taxon>Lepidoptera</taxon>
        <taxon>Glossata</taxon>
        <taxon>Ditrysia</taxon>
        <taxon>Papilionoidea</taxon>
        <taxon>Pieridae</taxon>
        <taxon>Pierinae</taxon>
        <taxon>Leptosia</taxon>
    </lineage>
</organism>